<dbReference type="AlphaFoldDB" id="L8GL96"/>
<dbReference type="KEGG" id="acan:ACA1_076600"/>
<name>L8GL96_ACACF</name>
<evidence type="ECO:0000313" key="3">
    <source>
        <dbReference type="Proteomes" id="UP000011083"/>
    </source>
</evidence>
<reference evidence="2 3" key="1">
    <citation type="journal article" date="2013" name="Genome Biol.">
        <title>Genome of Acanthamoeba castellanii highlights extensive lateral gene transfer and early evolution of tyrosine kinase signaling.</title>
        <authorList>
            <person name="Clarke M."/>
            <person name="Lohan A.J."/>
            <person name="Liu B."/>
            <person name="Lagkouvardos I."/>
            <person name="Roy S."/>
            <person name="Zafar N."/>
            <person name="Bertelli C."/>
            <person name="Schilde C."/>
            <person name="Kianianmomeni A."/>
            <person name="Burglin T.R."/>
            <person name="Frech C."/>
            <person name="Turcotte B."/>
            <person name="Kopec K.O."/>
            <person name="Synnott J.M."/>
            <person name="Choo C."/>
            <person name="Paponov I."/>
            <person name="Finkler A."/>
            <person name="Soon Heng Tan C."/>
            <person name="Hutchins A.P."/>
            <person name="Weinmeier T."/>
            <person name="Rattei T."/>
            <person name="Chu J.S."/>
            <person name="Gimenez G."/>
            <person name="Irimia M."/>
            <person name="Rigden D.J."/>
            <person name="Fitzpatrick D.A."/>
            <person name="Lorenzo-Morales J."/>
            <person name="Bateman A."/>
            <person name="Chiu C.H."/>
            <person name="Tang P."/>
            <person name="Hegemann P."/>
            <person name="Fromm H."/>
            <person name="Raoult D."/>
            <person name="Greub G."/>
            <person name="Miranda-Saavedra D."/>
            <person name="Chen N."/>
            <person name="Nash P."/>
            <person name="Ginger M.L."/>
            <person name="Horn M."/>
            <person name="Schaap P."/>
            <person name="Caler L."/>
            <person name="Loftus B."/>
        </authorList>
    </citation>
    <scope>NUCLEOTIDE SEQUENCE [LARGE SCALE GENOMIC DNA]</scope>
    <source>
        <strain evidence="2 3">Neff</strain>
    </source>
</reference>
<keyword evidence="3" id="KW-1185">Reference proteome</keyword>
<accession>L8GL96</accession>
<organism evidence="2 3">
    <name type="scientific">Acanthamoeba castellanii (strain ATCC 30010 / Neff)</name>
    <dbReference type="NCBI Taxonomy" id="1257118"/>
    <lineage>
        <taxon>Eukaryota</taxon>
        <taxon>Amoebozoa</taxon>
        <taxon>Discosea</taxon>
        <taxon>Longamoebia</taxon>
        <taxon>Centramoebida</taxon>
        <taxon>Acanthamoebidae</taxon>
        <taxon>Acanthamoeba</taxon>
    </lineage>
</organism>
<protein>
    <recommendedName>
        <fullName evidence="4">Secreted protein</fullName>
    </recommendedName>
</protein>
<dbReference type="RefSeq" id="XP_004335820.1">
    <property type="nucleotide sequence ID" value="XM_004335772.1"/>
</dbReference>
<dbReference type="VEuPathDB" id="AmoebaDB:ACA1_076600"/>
<proteinExistence type="predicted"/>
<dbReference type="Proteomes" id="UP000011083">
    <property type="component" value="Unassembled WGS sequence"/>
</dbReference>
<evidence type="ECO:0000256" key="1">
    <source>
        <dbReference type="SAM" id="SignalP"/>
    </source>
</evidence>
<evidence type="ECO:0000313" key="2">
    <source>
        <dbReference type="EMBL" id="ELR13807.1"/>
    </source>
</evidence>
<feature type="signal peptide" evidence="1">
    <location>
        <begin position="1"/>
        <end position="23"/>
    </location>
</feature>
<dbReference type="GeneID" id="14914343"/>
<keyword evidence="1" id="KW-0732">Signal</keyword>
<evidence type="ECO:0008006" key="4">
    <source>
        <dbReference type="Google" id="ProtNLM"/>
    </source>
</evidence>
<sequence>MMTLGTATTAFFFLCCFCTSTVGVFLPTGSPSANVNAVWSNLNITQLYPTTAVAGDVLFESNHGMGHAEGVSPAVDLPSQWLFMPGFLCLR</sequence>
<feature type="chain" id="PRO_5003989866" description="Secreted protein" evidence="1">
    <location>
        <begin position="24"/>
        <end position="91"/>
    </location>
</feature>
<dbReference type="EMBL" id="KB008074">
    <property type="protein sequence ID" value="ELR13807.1"/>
    <property type="molecule type" value="Genomic_DNA"/>
</dbReference>
<gene>
    <name evidence="2" type="ORF">ACA1_076600</name>
</gene>